<evidence type="ECO:0000256" key="2">
    <source>
        <dbReference type="SAM" id="Phobius"/>
    </source>
</evidence>
<keyword evidence="2" id="KW-0812">Transmembrane</keyword>
<reference evidence="3" key="1">
    <citation type="submission" date="2014-11" db="EMBL/GenBank/DDBJ databases">
        <authorList>
            <person name="Otto D Thomas"/>
            <person name="Naeem Raeece"/>
        </authorList>
    </citation>
    <scope>NUCLEOTIDE SEQUENCE</scope>
</reference>
<dbReference type="EMBL" id="CDMZ01000808">
    <property type="protein sequence ID" value="CEM21883.1"/>
    <property type="molecule type" value="Genomic_DNA"/>
</dbReference>
<feature type="transmembrane region" description="Helical" evidence="2">
    <location>
        <begin position="210"/>
        <end position="233"/>
    </location>
</feature>
<evidence type="ECO:0000313" key="3">
    <source>
        <dbReference type="EMBL" id="CEM21883.1"/>
    </source>
</evidence>
<dbReference type="VEuPathDB" id="CryptoDB:Cvel_19767"/>
<feature type="compositionally biased region" description="Acidic residues" evidence="1">
    <location>
        <begin position="171"/>
        <end position="192"/>
    </location>
</feature>
<feature type="transmembrane region" description="Helical" evidence="2">
    <location>
        <begin position="335"/>
        <end position="353"/>
    </location>
</feature>
<feature type="region of interest" description="Disordered" evidence="1">
    <location>
        <begin position="161"/>
        <end position="193"/>
    </location>
</feature>
<organism evidence="3">
    <name type="scientific">Chromera velia CCMP2878</name>
    <dbReference type="NCBI Taxonomy" id="1169474"/>
    <lineage>
        <taxon>Eukaryota</taxon>
        <taxon>Sar</taxon>
        <taxon>Alveolata</taxon>
        <taxon>Colpodellida</taxon>
        <taxon>Chromeraceae</taxon>
        <taxon>Chromera</taxon>
    </lineage>
</organism>
<keyword evidence="2" id="KW-1133">Transmembrane helix</keyword>
<feature type="transmembrane region" description="Helical" evidence="2">
    <location>
        <begin position="429"/>
        <end position="449"/>
    </location>
</feature>
<protein>
    <submittedName>
        <fullName evidence="3">Uncharacterized protein</fullName>
    </submittedName>
</protein>
<dbReference type="AlphaFoldDB" id="A0A0G4G1I5"/>
<name>A0A0G4G1I5_9ALVE</name>
<keyword evidence="2" id="KW-0472">Membrane</keyword>
<sequence>MKAGELTKFLFVPLLLCAWEGIQSFGLALVAIWTWTRDLTCNFLWWSVGRALWRWILLTRDFYRETLFFGVYVAICRLSRGEIGHAEEQPNAEEEGGDILGEAAAAEQLQQAVAGAIPAFGVVMMIHMAHDMASRLSNSIPFGVISPAKIKAAIDAFLDGNTDIEGRDGELGDDDEDQEEGSEDGEGTEEEPTFLGVPIDSLWVRITKRVWGLLLCVVLLYFGLHLIVCPVWGRMRDLRVVHKGRFVDRVSIIFQGVHDNLNLDTEESLKSEIANYVAKAMFMAVMKERRASAKQKKDLQARERRFALQQEKEAQWEREFLGLVVSVIGSRISDWILSCTVVVFCASLLLPYVEKLLRGLFFHRCLRHYQQAPPANAAGGAHAPHRLKGSQVAYAFVSFIEWSRLYSADAGEFEFVVMNNKVYVRARCFSFLSVCLYTLPMVVLPYRLVRMAWAHRRVLT</sequence>
<evidence type="ECO:0000256" key="1">
    <source>
        <dbReference type="SAM" id="MobiDB-lite"/>
    </source>
</evidence>
<proteinExistence type="predicted"/>
<accession>A0A0G4G1I5</accession>
<gene>
    <name evidence="3" type="ORF">Cvel_19767</name>
</gene>